<evidence type="ECO:0000259" key="8">
    <source>
        <dbReference type="Pfam" id="PF10150"/>
    </source>
</evidence>
<evidence type="ECO:0000256" key="1">
    <source>
        <dbReference type="ARBA" id="ARBA00001946"/>
    </source>
</evidence>
<protein>
    <submittedName>
        <fullName evidence="9">Ribonuclease E</fullName>
    </submittedName>
</protein>
<gene>
    <name evidence="9" type="primary">rne</name>
    <name evidence="9" type="ORF">TampPt_p048</name>
</gene>
<dbReference type="GO" id="GO:0046872">
    <property type="term" value="F:metal ion binding"/>
    <property type="evidence" value="ECO:0007669"/>
    <property type="project" value="UniProtKB-KW"/>
</dbReference>
<comment type="cofactor">
    <cofactor evidence="1">
        <name>Mg(2+)</name>
        <dbReference type="ChEBI" id="CHEBI:18420"/>
    </cofactor>
</comment>
<name>A0A0H4SP36_9CRYP</name>
<comment type="similarity">
    <text evidence="2">Belongs to the RNase E/G family.</text>
</comment>
<evidence type="ECO:0000256" key="5">
    <source>
        <dbReference type="ARBA" id="ARBA00022842"/>
    </source>
</evidence>
<dbReference type="Pfam" id="PF10150">
    <property type="entry name" value="RNase_E_G"/>
    <property type="match status" value="1"/>
</dbReference>
<reference evidence="9" key="1">
    <citation type="journal article" date="2015" name="PLoS ONE">
        <title>The Plastid Genome of the Cryptomonad Teleaulax amphioxeia.</title>
        <authorList>
            <person name="Kim J.I."/>
            <person name="Yoon H.S."/>
            <person name="Yi G."/>
            <person name="Kim H.S."/>
            <person name="Yih W."/>
            <person name="Shin W."/>
        </authorList>
    </citation>
    <scope>NUCLEOTIDE SEQUENCE</scope>
    <source>
        <strain evidence="9">HACCP-CR01</strain>
    </source>
</reference>
<keyword evidence="5" id="KW-0460">Magnesium</keyword>
<dbReference type="GO" id="GO:0005737">
    <property type="term" value="C:cytoplasm"/>
    <property type="evidence" value="ECO:0007669"/>
    <property type="project" value="TreeGrafter"/>
</dbReference>
<dbReference type="GO" id="GO:0006364">
    <property type="term" value="P:rRNA processing"/>
    <property type="evidence" value="ECO:0007669"/>
    <property type="project" value="TreeGrafter"/>
</dbReference>
<dbReference type="AlphaFoldDB" id="A0A0H4SP36"/>
<dbReference type="RefSeq" id="YP_009159200.1">
    <property type="nucleotide sequence ID" value="NC_027589.1"/>
</dbReference>
<dbReference type="InterPro" id="IPR019307">
    <property type="entry name" value="RNA-bd_AU-1/RNase_E/G"/>
</dbReference>
<accession>A0A0H4SP36</accession>
<dbReference type="EMBL" id="KP899713">
    <property type="protein sequence ID" value="AKP94618.1"/>
    <property type="molecule type" value="Genomic_DNA"/>
</dbReference>
<sequence length="419" mass="48747">MNTNRYIIIEKEKKTAILYNSKNLKQILNIHSTYNVGDIYLGQVVNILNNLNVAFIKLNKWKQNGFMILKDEYYFNNNLRLGEDIVVQIMKEQVGKKGPTVTRNIILDYENVKIYPYSRDHVVFEKKFNFSEKQCLKTVTTLLKPKKVGIEIKKKGKRINIWQVIKNLRNLEKKSILIEGKIRKINCSPYLISPRQEIIDIILKKKLIEKDTVIITQSKTESLKIKKKLISSQIKKNKIYIEYCNEKLSRNYPCYLEYLIRALLKPSIKLNNGGHIIIEKTEALTSIDVNSGGFNKLKSSRETILWVNLAATKEIINQLKLRNISGIIVIDFIDMINQNDQLSLLEYLDKQLRLTLSGSKIIQISEIGLVEIIKQREERNIYDMFTKQCQACQGLGYKRNGKLSNKLPEYFMELSSIFG</sequence>
<dbReference type="GO" id="GO:0003723">
    <property type="term" value="F:RNA binding"/>
    <property type="evidence" value="ECO:0007669"/>
    <property type="project" value="UniProtKB-KW"/>
</dbReference>
<dbReference type="PANTHER" id="PTHR30001:SF0">
    <property type="entry name" value="RIBONUCLEASE G"/>
    <property type="match status" value="1"/>
</dbReference>
<evidence type="ECO:0000256" key="2">
    <source>
        <dbReference type="ARBA" id="ARBA00005522"/>
    </source>
</evidence>
<comment type="function">
    <text evidence="7">Involved in intercistronic processing of primary transcripts from chloroplast operons. The endonucleolytic activity of the enzyme depends on the number of phosphates at the 5' end, is inhibited by structured RNA, and preferentially cleaves A/U-rich sequences.</text>
</comment>
<dbReference type="SUPFAM" id="SSF50249">
    <property type="entry name" value="Nucleic acid-binding proteins"/>
    <property type="match status" value="1"/>
</dbReference>
<evidence type="ECO:0000256" key="7">
    <source>
        <dbReference type="ARBA" id="ARBA00023436"/>
    </source>
</evidence>
<dbReference type="GO" id="GO:0004540">
    <property type="term" value="F:RNA nuclease activity"/>
    <property type="evidence" value="ECO:0007669"/>
    <property type="project" value="InterPro"/>
</dbReference>
<evidence type="ECO:0000256" key="3">
    <source>
        <dbReference type="ARBA" id="ARBA00022723"/>
    </source>
</evidence>
<evidence type="ECO:0000256" key="4">
    <source>
        <dbReference type="ARBA" id="ARBA00022801"/>
    </source>
</evidence>
<feature type="domain" description="RNA-binding protein AU-1/Ribonuclease E/G" evidence="8">
    <location>
        <begin position="121"/>
        <end position="376"/>
    </location>
</feature>
<dbReference type="CDD" id="cd04453">
    <property type="entry name" value="S1_RNase_E"/>
    <property type="match status" value="1"/>
</dbReference>
<keyword evidence="4" id="KW-0378">Hydrolase</keyword>
<keyword evidence="6" id="KW-0694">RNA-binding</keyword>
<geneLocation type="plastid" evidence="9"/>
<evidence type="ECO:0000313" key="9">
    <source>
        <dbReference type="EMBL" id="AKP94618.1"/>
    </source>
</evidence>
<proteinExistence type="inferred from homology"/>
<dbReference type="Gene3D" id="2.40.50.140">
    <property type="entry name" value="Nucleic acid-binding proteins"/>
    <property type="match status" value="1"/>
</dbReference>
<keyword evidence="9" id="KW-0934">Plastid</keyword>
<evidence type="ECO:0000256" key="6">
    <source>
        <dbReference type="ARBA" id="ARBA00022884"/>
    </source>
</evidence>
<organism evidence="9">
    <name type="scientific">Teleaulax amphioxeia</name>
    <dbReference type="NCBI Taxonomy" id="77931"/>
    <lineage>
        <taxon>Eukaryota</taxon>
        <taxon>Cryptophyceae</taxon>
        <taxon>Pyrenomonadales</taxon>
        <taxon>Geminigeraceae</taxon>
        <taxon>Teleaulax</taxon>
    </lineage>
</organism>
<dbReference type="InterPro" id="IPR012340">
    <property type="entry name" value="NA-bd_OB-fold"/>
</dbReference>
<dbReference type="GeneID" id="25077744"/>
<dbReference type="InterPro" id="IPR004659">
    <property type="entry name" value="RNase_E/G"/>
</dbReference>
<keyword evidence="3" id="KW-0479">Metal-binding</keyword>
<dbReference type="PANTHER" id="PTHR30001">
    <property type="entry name" value="RIBONUCLEASE"/>
    <property type="match status" value="1"/>
</dbReference>
<dbReference type="GO" id="GO:0016787">
    <property type="term" value="F:hydrolase activity"/>
    <property type="evidence" value="ECO:0007669"/>
    <property type="project" value="UniProtKB-KW"/>
</dbReference>